<evidence type="ECO:0000313" key="1">
    <source>
        <dbReference type="EMBL" id="KAK9320445.1"/>
    </source>
</evidence>
<organism evidence="1 2">
    <name type="scientific">Lipomyces orientalis</name>
    <dbReference type="NCBI Taxonomy" id="1233043"/>
    <lineage>
        <taxon>Eukaryota</taxon>
        <taxon>Fungi</taxon>
        <taxon>Dikarya</taxon>
        <taxon>Ascomycota</taxon>
        <taxon>Saccharomycotina</taxon>
        <taxon>Lipomycetes</taxon>
        <taxon>Lipomycetales</taxon>
        <taxon>Lipomycetaceae</taxon>
        <taxon>Lipomyces</taxon>
    </lineage>
</organism>
<accession>A0ACC3TIF8</accession>
<comment type="caution">
    <text evidence="1">The sequence shown here is derived from an EMBL/GenBank/DDBJ whole genome shotgun (WGS) entry which is preliminary data.</text>
</comment>
<sequence length="584" mass="65397">MARYNFANMGDGRFNPDGSPRPGYLAKMYWAVIGGFLCAALLLRLCDIGLGLQRKRRKNARPKFVLTRLHATFTSIARVVTYPTPPFLQRYPGFVYFPSVGRMLLVLSYICLLIGLFFYRNPISKSRSWENAAYRAAWLSIAQLPLVVLLSVKRLSIISLITGSTSSVTLNFFHRWVARGLLLTATLHMFYMMRYYASFEFLVLQLKTDILTRRGVGTWSVLAWIVVLSSFRPIRHYAFELFFANHVVSIIAFFIVLMKHTPSYAHVYIWIAIAIWIADVTLRWVLILANNASPSGLRYRASVSVMQDERALTVEIPMTSVGLLKWTPGQFVRLSFPTVAPLTSHPFTISSLPQDNKMHFVIRAKSGFTKRILKKTLSIGADLEKQDDNLAATATYPVIIDGPYGGPSRSWNQFHAVLSVVCGIGATYGFSVLRDVCRDKRAVRTLQLVWIVRNYRDIFAFQVHLEQIVKAREADSTSDLSVLIQVFVSDSSTIPSIGTHQADLDGFLARHVDVIQVIPGKPVIRELIRGVLDRADGETGIAVCGSQKLSADVKNDVAVLLDARAAHTGSGAQGCWVHSEQFEV</sequence>
<protein>
    <submittedName>
        <fullName evidence="1">FAD-binding domain-containing protein</fullName>
    </submittedName>
</protein>
<proteinExistence type="predicted"/>
<name>A0ACC3TIF8_9ASCO</name>
<keyword evidence="2" id="KW-1185">Reference proteome</keyword>
<dbReference type="Proteomes" id="UP001489719">
    <property type="component" value="Unassembled WGS sequence"/>
</dbReference>
<gene>
    <name evidence="1" type="ORF">V1517DRAFT_329311</name>
</gene>
<reference evidence="2" key="1">
    <citation type="journal article" date="2024" name="Front. Bioeng. Biotechnol.">
        <title>Genome-scale model development and genomic sequencing of the oleaginous clade Lipomyces.</title>
        <authorList>
            <person name="Czajka J.J."/>
            <person name="Han Y."/>
            <person name="Kim J."/>
            <person name="Mondo S.J."/>
            <person name="Hofstad B.A."/>
            <person name="Robles A."/>
            <person name="Haridas S."/>
            <person name="Riley R."/>
            <person name="LaButti K."/>
            <person name="Pangilinan J."/>
            <person name="Andreopoulos W."/>
            <person name="Lipzen A."/>
            <person name="Yan J."/>
            <person name="Wang M."/>
            <person name="Ng V."/>
            <person name="Grigoriev I.V."/>
            <person name="Spatafora J.W."/>
            <person name="Magnuson J.K."/>
            <person name="Baker S.E."/>
            <person name="Pomraning K.R."/>
        </authorList>
    </citation>
    <scope>NUCLEOTIDE SEQUENCE [LARGE SCALE GENOMIC DNA]</scope>
    <source>
        <strain evidence="2">CBS 10300</strain>
    </source>
</reference>
<evidence type="ECO:0000313" key="2">
    <source>
        <dbReference type="Proteomes" id="UP001489719"/>
    </source>
</evidence>
<dbReference type="EMBL" id="MU970128">
    <property type="protein sequence ID" value="KAK9320445.1"/>
    <property type="molecule type" value="Genomic_DNA"/>
</dbReference>